<evidence type="ECO:0000313" key="3">
    <source>
        <dbReference type="EMBL" id="PIL22388.1"/>
    </source>
</evidence>
<gene>
    <name evidence="3" type="ORF">GSI_15076</name>
</gene>
<feature type="domain" description="Fungal-type protein kinase" evidence="2">
    <location>
        <begin position="178"/>
        <end position="556"/>
    </location>
</feature>
<dbReference type="Pfam" id="PF17667">
    <property type="entry name" value="Pkinase_fungal"/>
    <property type="match status" value="1"/>
</dbReference>
<feature type="compositionally biased region" description="Polar residues" evidence="1">
    <location>
        <begin position="1"/>
        <end position="22"/>
    </location>
</feature>
<dbReference type="OrthoDB" id="2745837at2759"/>
<dbReference type="SUPFAM" id="SSF56112">
    <property type="entry name" value="Protein kinase-like (PK-like)"/>
    <property type="match status" value="1"/>
</dbReference>
<sequence>MTLVSITAPSSPTKALRQNSAATRKFTRQDARAELRSTMRRKATIVTLEEMMRDFLTPLAKGSKAIPNVFTKVPKFGSEKEMYEYITKTLNESDQFTRTGMMFVTTGYKPDKNDDSKQTIDCGMYASKLAPQEEYTESGEESRRMVWALIELLIECKLDGVGQDPFDDSTEGGEVTAEKRREVLGQILSYVELAFKYQQREAVFMVLFLGKYARVVRFDRSGIIASEKVDYKKDGEGLTEFLVRYARLGPAKRGHDTTAFRISPADPLWEKLKEHGAAAAEKDTEDHVQKLFNQSLDEKWPWWKLYVHDEESDKTKWFAVGKPHFYAGGVAGRGTRGYVAVPLDDDGEKIDSKATFVYLKDAWRVDHEGMEMEGTILKALNAAKVQYVPTLLYHGDLNQSTQSYDKWPDYHKDNTRETCPLKSHQHYRLVVAEVGKPLSEFENAFQLVWALFCCITAHEQACAAGYIHRDISAGNILLYKDENGEWSGLLNDWELSKECVDWELSKECVDWKTQGGGRQLDRTGTWQFMSVHALLKNTKLIEIPDDLESFFHVLVYFAVRFLPHNLADKLVGHFLYSYFDDYSDGEPGFICGPLKYNAIKRGVIDLTTITGSGGGDEAQTEQPLMFLEPYPAAAAPLDDMDTTENGKSVAAKTHPVNALVTDLLRAFQAFYARDAPEVPEQAAFDDPFGIAPGVLAKLKRRKAQKAALAGTSGAKPPSVMGYPTVDPEVAAKIESHAAILDVITDHLTGSTWPKLDKGEDKKPKGGYVPAKENTIVGSKRGAQDGGESTSKRVRSSAA</sequence>
<dbReference type="Proteomes" id="UP000230002">
    <property type="component" value="Unassembled WGS sequence"/>
</dbReference>
<comment type="caution">
    <text evidence="3">The sequence shown here is derived from an EMBL/GenBank/DDBJ whole genome shotgun (WGS) entry which is preliminary data.</text>
</comment>
<dbReference type="PANTHER" id="PTHR38248">
    <property type="entry name" value="FUNK1 6"/>
    <property type="match status" value="1"/>
</dbReference>
<dbReference type="InterPro" id="IPR040976">
    <property type="entry name" value="Pkinase_fungal"/>
</dbReference>
<dbReference type="PANTHER" id="PTHR38248:SF2">
    <property type="entry name" value="FUNK1 11"/>
    <property type="match status" value="1"/>
</dbReference>
<evidence type="ECO:0000256" key="1">
    <source>
        <dbReference type="SAM" id="MobiDB-lite"/>
    </source>
</evidence>
<dbReference type="STRING" id="1077348.A0A2G8RM53"/>
<dbReference type="AlphaFoldDB" id="A0A2G8RM53"/>
<dbReference type="EMBL" id="AYKW01000069">
    <property type="protein sequence ID" value="PIL22388.1"/>
    <property type="molecule type" value="Genomic_DNA"/>
</dbReference>
<organism evidence="3 4">
    <name type="scientific">Ganoderma sinense ZZ0214-1</name>
    <dbReference type="NCBI Taxonomy" id="1077348"/>
    <lineage>
        <taxon>Eukaryota</taxon>
        <taxon>Fungi</taxon>
        <taxon>Dikarya</taxon>
        <taxon>Basidiomycota</taxon>
        <taxon>Agaricomycotina</taxon>
        <taxon>Agaricomycetes</taxon>
        <taxon>Polyporales</taxon>
        <taxon>Polyporaceae</taxon>
        <taxon>Ganoderma</taxon>
    </lineage>
</organism>
<reference evidence="3 4" key="1">
    <citation type="journal article" date="2015" name="Sci. Rep.">
        <title>Chromosome-level genome map provides insights into diverse defense mechanisms in the medicinal fungus Ganoderma sinense.</title>
        <authorList>
            <person name="Zhu Y."/>
            <person name="Xu J."/>
            <person name="Sun C."/>
            <person name="Zhou S."/>
            <person name="Xu H."/>
            <person name="Nelson D.R."/>
            <person name="Qian J."/>
            <person name="Song J."/>
            <person name="Luo H."/>
            <person name="Xiang L."/>
            <person name="Li Y."/>
            <person name="Xu Z."/>
            <person name="Ji A."/>
            <person name="Wang L."/>
            <person name="Lu S."/>
            <person name="Hayward A."/>
            <person name="Sun W."/>
            <person name="Li X."/>
            <person name="Schwartz D.C."/>
            <person name="Wang Y."/>
            <person name="Chen S."/>
        </authorList>
    </citation>
    <scope>NUCLEOTIDE SEQUENCE [LARGE SCALE GENOMIC DNA]</scope>
    <source>
        <strain evidence="3 4">ZZ0214-1</strain>
    </source>
</reference>
<keyword evidence="4" id="KW-1185">Reference proteome</keyword>
<evidence type="ECO:0000259" key="2">
    <source>
        <dbReference type="Pfam" id="PF17667"/>
    </source>
</evidence>
<dbReference type="InterPro" id="IPR008266">
    <property type="entry name" value="Tyr_kinase_AS"/>
</dbReference>
<dbReference type="Gene3D" id="1.10.510.10">
    <property type="entry name" value="Transferase(Phosphotransferase) domain 1"/>
    <property type="match status" value="1"/>
</dbReference>
<dbReference type="PROSITE" id="PS00109">
    <property type="entry name" value="PROTEIN_KINASE_TYR"/>
    <property type="match status" value="1"/>
</dbReference>
<proteinExistence type="predicted"/>
<name>A0A2G8RM53_9APHY</name>
<dbReference type="InterPro" id="IPR011009">
    <property type="entry name" value="Kinase-like_dom_sf"/>
</dbReference>
<feature type="compositionally biased region" description="Basic and acidic residues" evidence="1">
    <location>
        <begin position="754"/>
        <end position="763"/>
    </location>
</feature>
<feature type="region of interest" description="Disordered" evidence="1">
    <location>
        <begin position="750"/>
        <end position="798"/>
    </location>
</feature>
<protein>
    <recommendedName>
        <fullName evidence="2">Fungal-type protein kinase domain-containing protein</fullName>
    </recommendedName>
</protein>
<dbReference type="GO" id="GO:0004672">
    <property type="term" value="F:protein kinase activity"/>
    <property type="evidence" value="ECO:0007669"/>
    <property type="project" value="InterPro"/>
</dbReference>
<feature type="region of interest" description="Disordered" evidence="1">
    <location>
        <begin position="1"/>
        <end position="25"/>
    </location>
</feature>
<accession>A0A2G8RM53</accession>
<evidence type="ECO:0000313" key="4">
    <source>
        <dbReference type="Proteomes" id="UP000230002"/>
    </source>
</evidence>